<name>A0A542CVL2_SERFO</name>
<feature type="domain" description="Heparan-alpha-glucosaminide N-acetyltransferase catalytic" evidence="2">
    <location>
        <begin position="3"/>
        <end position="145"/>
    </location>
</feature>
<dbReference type="PANTHER" id="PTHR31061:SF24">
    <property type="entry name" value="LD22376P"/>
    <property type="match status" value="1"/>
</dbReference>
<accession>A0A542CVL2</accession>
<dbReference type="GO" id="GO:0016746">
    <property type="term" value="F:acyltransferase activity"/>
    <property type="evidence" value="ECO:0007669"/>
    <property type="project" value="UniProtKB-KW"/>
</dbReference>
<feature type="transmembrane region" description="Helical" evidence="1">
    <location>
        <begin position="104"/>
        <end position="122"/>
    </location>
</feature>
<organism evidence="3">
    <name type="scientific">Serratia fonticola</name>
    <dbReference type="NCBI Taxonomy" id="47917"/>
    <lineage>
        <taxon>Bacteria</taxon>
        <taxon>Pseudomonadati</taxon>
        <taxon>Pseudomonadota</taxon>
        <taxon>Gammaproteobacteria</taxon>
        <taxon>Enterobacterales</taxon>
        <taxon>Yersiniaceae</taxon>
        <taxon>Serratia</taxon>
    </lineage>
</organism>
<feature type="transmembrane region" description="Helical" evidence="1">
    <location>
        <begin position="188"/>
        <end position="209"/>
    </location>
</feature>
<dbReference type="EMBL" id="VISQ01000001">
    <property type="protein sequence ID" value="TVZ69365.1"/>
    <property type="molecule type" value="Genomic_DNA"/>
</dbReference>
<keyword evidence="1" id="KW-0472">Membrane</keyword>
<dbReference type="PANTHER" id="PTHR31061">
    <property type="entry name" value="LD22376P"/>
    <property type="match status" value="1"/>
</dbReference>
<sequence length="351" mass="39665">MQRYPSIDSMRGITVILMLIVNHPVDMRITFPLLRHSTWQGLTLADVIFPCFLFIVGISITLSFAGNGLQSKTLKKILLRTLIIFLLGIFSKVVVFFLFDRPDIKLMGVLQRIAICYLVVALMRKYTSNNTIGLSLFAILGIWCALLIIWGDYRPFYNLSDTVDNWILHKRANVYDPVSGRYGDYEGILSTLGALATTLLGVIAGEMLLARKLSRLWLSGLACFIAGMLLVQYADIPVIKKIWTPSFLLICAGGAFWFCALCHYLFDIKKLPAVTQSIGQHALLIYVASTLAFYILLASRLWLPLFAWSYARSAPFLPAPHWAALLFSLTITLLWWLLAYQLCRNKIRLSI</sequence>
<feature type="transmembrane region" description="Helical" evidence="1">
    <location>
        <begin position="216"/>
        <end position="234"/>
    </location>
</feature>
<reference evidence="3" key="2">
    <citation type="submission" date="2019-08" db="EMBL/GenBank/DDBJ databases">
        <title>Investigation of anaerobic lignin degradation for improved lignocellulosic biofuels.</title>
        <authorList>
            <person name="Deangelis K.PhD."/>
        </authorList>
    </citation>
    <scope>NUCLEOTIDE SEQUENCE [LARGE SCALE GENOMIC DNA]</scope>
    <source>
        <strain evidence="3">128R</strain>
    </source>
</reference>
<keyword evidence="1" id="KW-1133">Transmembrane helix</keyword>
<dbReference type="InterPro" id="IPR012429">
    <property type="entry name" value="HGSNAT_cat"/>
</dbReference>
<feature type="transmembrane region" description="Helical" evidence="1">
    <location>
        <begin position="246"/>
        <end position="266"/>
    </location>
</feature>
<feature type="transmembrane region" description="Helical" evidence="1">
    <location>
        <begin position="278"/>
        <end position="302"/>
    </location>
</feature>
<feature type="transmembrane region" description="Helical" evidence="1">
    <location>
        <begin position="77"/>
        <end position="98"/>
    </location>
</feature>
<feature type="transmembrane region" description="Helical" evidence="1">
    <location>
        <begin position="12"/>
        <end position="31"/>
    </location>
</feature>
<evidence type="ECO:0000313" key="3">
    <source>
        <dbReference type="EMBL" id="TVZ69365.1"/>
    </source>
</evidence>
<keyword evidence="3" id="KW-0012">Acyltransferase</keyword>
<keyword evidence="3" id="KW-0808">Transferase</keyword>
<dbReference type="Pfam" id="PF07786">
    <property type="entry name" value="HGSNAT_cat"/>
    <property type="match status" value="1"/>
</dbReference>
<feature type="transmembrane region" description="Helical" evidence="1">
    <location>
        <begin position="43"/>
        <end position="65"/>
    </location>
</feature>
<dbReference type="AlphaFoldDB" id="A0A542CVL2"/>
<proteinExistence type="predicted"/>
<feature type="transmembrane region" description="Helical" evidence="1">
    <location>
        <begin position="322"/>
        <end position="343"/>
    </location>
</feature>
<feature type="transmembrane region" description="Helical" evidence="1">
    <location>
        <begin position="134"/>
        <end position="151"/>
    </location>
</feature>
<protein>
    <submittedName>
        <fullName evidence="3">Putative acyltransferase</fullName>
    </submittedName>
</protein>
<gene>
    <name evidence="3" type="ORF">FHU10_1872</name>
</gene>
<evidence type="ECO:0000259" key="2">
    <source>
        <dbReference type="Pfam" id="PF07786"/>
    </source>
</evidence>
<keyword evidence="1" id="KW-0812">Transmembrane</keyword>
<dbReference type="OrthoDB" id="9788724at2"/>
<reference evidence="3" key="1">
    <citation type="submission" date="2019-06" db="EMBL/GenBank/DDBJ databases">
        <authorList>
            <person name="Deangelis K."/>
            <person name="Huntemann M."/>
            <person name="Clum A."/>
            <person name="Pillay M."/>
            <person name="Palaniappan K."/>
            <person name="Varghese N."/>
            <person name="Mikhailova N."/>
            <person name="Stamatis D."/>
            <person name="Reddy T."/>
            <person name="Daum C."/>
            <person name="Shapiro N."/>
            <person name="Ivanova N."/>
            <person name="Kyrpides N."/>
            <person name="Woyke T."/>
        </authorList>
    </citation>
    <scope>NUCLEOTIDE SEQUENCE [LARGE SCALE GENOMIC DNA]</scope>
    <source>
        <strain evidence="3">128R</strain>
    </source>
</reference>
<evidence type="ECO:0000256" key="1">
    <source>
        <dbReference type="SAM" id="Phobius"/>
    </source>
</evidence>
<comment type="caution">
    <text evidence="3">The sequence shown here is derived from an EMBL/GenBank/DDBJ whole genome shotgun (WGS) entry which is preliminary data.</text>
</comment>